<dbReference type="EMBL" id="CP000961">
    <property type="protein sequence ID" value="ACA85868.1"/>
    <property type="molecule type" value="Genomic_DNA"/>
</dbReference>
<dbReference type="InterPro" id="IPR013132">
    <property type="entry name" value="PseI/NeuA/B-like_N"/>
</dbReference>
<dbReference type="InterPro" id="IPR020007">
    <property type="entry name" value="NeuB/NeuA"/>
</dbReference>
<dbReference type="PANTHER" id="PTHR42966:SF1">
    <property type="entry name" value="SIALIC ACID SYNTHASE"/>
    <property type="match status" value="1"/>
</dbReference>
<dbReference type="Gene3D" id="3.90.1210.10">
    <property type="entry name" value="Antifreeze-like/N-acetylneuraminic acid synthase C-terminal domain"/>
    <property type="match status" value="1"/>
</dbReference>
<dbReference type="HOGENOM" id="CLU_040465_0_0_6"/>
<accession>B1KLE3</accession>
<dbReference type="GO" id="GO:0047444">
    <property type="term" value="F:N-acylneuraminate-9-phosphate synthase activity"/>
    <property type="evidence" value="ECO:0007669"/>
    <property type="project" value="UniProtKB-EC"/>
</dbReference>
<reference evidence="2 3" key="1">
    <citation type="submission" date="2008-02" db="EMBL/GenBank/DDBJ databases">
        <title>Complete sequence of Shewanella woodyi ATCC 51908.</title>
        <authorList>
            <consortium name="US DOE Joint Genome Institute"/>
            <person name="Copeland A."/>
            <person name="Lucas S."/>
            <person name="Lapidus A."/>
            <person name="Glavina del Rio T."/>
            <person name="Dalin E."/>
            <person name="Tice H."/>
            <person name="Bruce D."/>
            <person name="Goodwin L."/>
            <person name="Pitluck S."/>
            <person name="Sims D."/>
            <person name="Brettin T."/>
            <person name="Detter J.C."/>
            <person name="Han C."/>
            <person name="Kuske C.R."/>
            <person name="Schmutz J."/>
            <person name="Larimer F."/>
            <person name="Land M."/>
            <person name="Hauser L."/>
            <person name="Kyrpides N."/>
            <person name="Lykidis A."/>
            <person name="Zhao J.-S."/>
            <person name="Richardson P."/>
        </authorList>
    </citation>
    <scope>NUCLEOTIDE SEQUENCE [LARGE SCALE GENOMIC DNA]</scope>
    <source>
        <strain evidence="3">ATCC 51908 / MS32</strain>
    </source>
</reference>
<protein>
    <submittedName>
        <fullName evidence="2">N-acylneuraminate-9-phosphate synthase</fullName>
        <ecNumber evidence="2">2.5.1.57</ecNumber>
    </submittedName>
</protein>
<dbReference type="InterPro" id="IPR036732">
    <property type="entry name" value="AFP_Neu5c_C_sf"/>
</dbReference>
<dbReference type="KEGG" id="swd:Swoo_1582"/>
<dbReference type="NCBIfam" id="TIGR03569">
    <property type="entry name" value="NeuB_NnaB"/>
    <property type="match status" value="1"/>
</dbReference>
<keyword evidence="2" id="KW-0808">Transferase</keyword>
<dbReference type="InterPro" id="IPR057736">
    <property type="entry name" value="SAF_PseI/NeuA/NeuB"/>
</dbReference>
<sequence length="359" mass="38845" precursor="true">MSKTFVIAEAGVNHNGDENLAIELINVAHKAGADAVKFQTFNAKSLVTATAKQADYQISNTKKVESQLTMLSRLELSHDAHQRLINYCNKLGIQFLSTAFDSESLYFLVHTLQLKTLKIASGEITNAPFILEHARTGCDLILSTGMSTLAEIESALGVIAFGLTTSNDSTPSIEAFTAAYMSLEGQKALKEKVSLLHCTTEYPAPFNEINLKAMDTLASVFSLQVGYSDHSQGITIPIAAAARGASIIEKHFTLDNEMSGPDHKASLEPDELTAMVTAIRTVEAAMGDGVKTPQVSELKNINVARKSLVTVNPIRKGDIFSTENLAVKRPGTGASPYLYWQRLGTKADKDYAIGEVIFD</sequence>
<dbReference type="PROSITE" id="PS50844">
    <property type="entry name" value="AFP_LIKE"/>
    <property type="match status" value="1"/>
</dbReference>
<dbReference type="GO" id="GO:0016051">
    <property type="term" value="P:carbohydrate biosynthetic process"/>
    <property type="evidence" value="ECO:0007669"/>
    <property type="project" value="InterPro"/>
</dbReference>
<keyword evidence="3" id="KW-1185">Reference proteome</keyword>
<organism evidence="2 3">
    <name type="scientific">Shewanella woodyi (strain ATCC 51908 / MS32)</name>
    <dbReference type="NCBI Taxonomy" id="392500"/>
    <lineage>
        <taxon>Bacteria</taxon>
        <taxon>Pseudomonadati</taxon>
        <taxon>Pseudomonadota</taxon>
        <taxon>Gammaproteobacteria</taxon>
        <taxon>Alteromonadales</taxon>
        <taxon>Shewanellaceae</taxon>
        <taxon>Shewanella</taxon>
    </lineage>
</organism>
<gene>
    <name evidence="2" type="ordered locus">Swoo_1582</name>
</gene>
<dbReference type="EC" id="2.5.1.57" evidence="2"/>
<proteinExistence type="predicted"/>
<dbReference type="AlphaFoldDB" id="B1KLE3"/>
<dbReference type="InterPro" id="IPR013785">
    <property type="entry name" value="Aldolase_TIM"/>
</dbReference>
<dbReference type="InterPro" id="IPR006190">
    <property type="entry name" value="SAF_AFP_Neu5Ac"/>
</dbReference>
<evidence type="ECO:0000313" key="3">
    <source>
        <dbReference type="Proteomes" id="UP000002168"/>
    </source>
</evidence>
<dbReference type="SUPFAM" id="SSF51569">
    <property type="entry name" value="Aldolase"/>
    <property type="match status" value="1"/>
</dbReference>
<evidence type="ECO:0000313" key="2">
    <source>
        <dbReference type="EMBL" id="ACA85868.1"/>
    </source>
</evidence>
<dbReference type="Pfam" id="PF03102">
    <property type="entry name" value="NeuB"/>
    <property type="match status" value="1"/>
</dbReference>
<evidence type="ECO:0000259" key="1">
    <source>
        <dbReference type="PROSITE" id="PS50844"/>
    </source>
</evidence>
<dbReference type="InterPro" id="IPR051690">
    <property type="entry name" value="PseI-like"/>
</dbReference>
<dbReference type="PANTHER" id="PTHR42966">
    <property type="entry name" value="N-ACETYLNEURAMINATE SYNTHASE"/>
    <property type="match status" value="1"/>
</dbReference>
<feature type="domain" description="AFP-like" evidence="1">
    <location>
        <begin position="307"/>
        <end position="359"/>
    </location>
</feature>
<dbReference type="Gene3D" id="3.20.20.70">
    <property type="entry name" value="Aldolase class I"/>
    <property type="match status" value="1"/>
</dbReference>
<dbReference type="CDD" id="cd11615">
    <property type="entry name" value="SAF_NeuB_like"/>
    <property type="match status" value="1"/>
</dbReference>
<dbReference type="SUPFAM" id="SSF51269">
    <property type="entry name" value="AFP III-like domain"/>
    <property type="match status" value="1"/>
</dbReference>
<name>B1KLE3_SHEWM</name>
<dbReference type="Proteomes" id="UP000002168">
    <property type="component" value="Chromosome"/>
</dbReference>
<dbReference type="RefSeq" id="WP_012324214.1">
    <property type="nucleotide sequence ID" value="NC_010506.1"/>
</dbReference>
<dbReference type="STRING" id="392500.Swoo_1582"/>
<dbReference type="eggNOG" id="COG2089">
    <property type="taxonomic scope" value="Bacteria"/>
</dbReference>